<feature type="compositionally biased region" description="Acidic residues" evidence="1">
    <location>
        <begin position="186"/>
        <end position="206"/>
    </location>
</feature>
<evidence type="ECO:0000313" key="4">
    <source>
        <dbReference type="Proteomes" id="UP000694888"/>
    </source>
</evidence>
<dbReference type="Proteomes" id="UP000694888">
    <property type="component" value="Unplaced"/>
</dbReference>
<dbReference type="GeneID" id="101854343"/>
<dbReference type="SUPFAM" id="SSF55729">
    <property type="entry name" value="Acyl-CoA N-acyltransferases (Nat)"/>
    <property type="match status" value="1"/>
</dbReference>
<feature type="transmembrane region" description="Helical" evidence="2">
    <location>
        <begin position="632"/>
        <end position="653"/>
    </location>
</feature>
<evidence type="ECO:0000259" key="3">
    <source>
        <dbReference type="PROSITE" id="PS51186"/>
    </source>
</evidence>
<keyword evidence="4" id="KW-1185">Reference proteome</keyword>
<dbReference type="Pfam" id="PF13673">
    <property type="entry name" value="Acetyltransf_10"/>
    <property type="match status" value="1"/>
</dbReference>
<dbReference type="InterPro" id="IPR000182">
    <property type="entry name" value="GNAT_dom"/>
</dbReference>
<organism evidence="4 5">
    <name type="scientific">Aplysia californica</name>
    <name type="common">California sea hare</name>
    <dbReference type="NCBI Taxonomy" id="6500"/>
    <lineage>
        <taxon>Eukaryota</taxon>
        <taxon>Metazoa</taxon>
        <taxon>Spiralia</taxon>
        <taxon>Lophotrochozoa</taxon>
        <taxon>Mollusca</taxon>
        <taxon>Gastropoda</taxon>
        <taxon>Heterobranchia</taxon>
        <taxon>Euthyneura</taxon>
        <taxon>Tectipleura</taxon>
        <taxon>Aplysiida</taxon>
        <taxon>Aplysioidea</taxon>
        <taxon>Aplysiidae</taxon>
        <taxon>Aplysia</taxon>
    </lineage>
</organism>
<evidence type="ECO:0000256" key="1">
    <source>
        <dbReference type="SAM" id="MobiDB-lite"/>
    </source>
</evidence>
<feature type="compositionally biased region" description="Polar residues" evidence="1">
    <location>
        <begin position="1"/>
        <end position="13"/>
    </location>
</feature>
<feature type="region of interest" description="Disordered" evidence="1">
    <location>
        <begin position="1"/>
        <end position="20"/>
    </location>
</feature>
<feature type="domain" description="N-acetyltransferase" evidence="3">
    <location>
        <begin position="186"/>
        <end position="342"/>
    </location>
</feature>
<keyword evidence="2" id="KW-0472">Membrane</keyword>
<sequence>MAENTTACSPSERLSSEMAHTDKQPDADLDCFGRLGSQLDEKVEFKNRFGERISATPIIIDFLRVLQLGHVHDMNGVISGVSNRDLLHAVVALYDISLSDMDTETLYATVCSKWARTIVLVQDVKDAAMEMTERNVKKRARSKEAKSKESEQDKESNLDWSQRVDAEKDVLIEEEASVGAFTEVFSDTEEEEEDEEGEDEDEEEEDYSKGIQTFITKAIERRKNRDACDGILSPNLIGIENRLLACATFEKKFIQHKERVIHLTLISVRPRYRKYRMGRYLLSKCLSPTVVGQHEAVVVHADNSAVDFFRKFGFSDDTVLNSKWSELADAFTNCTLMSFLPGFSGHSLLYTDITRDMDPDLYDIDHELKSWQAKSKEAYQGHLCCLMRLRNEILQLKCLVKTQTDLMNKLICDSDRARKEKLLMEKEMTELRLEAVTKTFSGATGPENNADDKDEETTGLIQQLESQVEKLCKPPPSDCRTATPPKRTDQAVPTSSEIISRFIQGMEMDRSIQVRYSVTSIMKARDNPTLRAKFEGCMAAMHDPSMMTELYYCGSLEKPSRLSQVLKEGFREEDFTHGEFGRGLYFSKYPSKAAQFSDLGKLLEVKVGLGKVETVMRYDRTRKSPGENYDSIIVSTFTSLYLFKFFISGGYFFSIYMPKPCFSTKPENGTCPLKLVIEFKEVPVNENYSWHLWNNNMTS</sequence>
<feature type="region of interest" description="Disordered" evidence="1">
    <location>
        <begin position="472"/>
        <end position="493"/>
    </location>
</feature>
<dbReference type="SUPFAM" id="SSF56399">
    <property type="entry name" value="ADP-ribosylation"/>
    <property type="match status" value="1"/>
</dbReference>
<name>A0ABM1A3P7_APLCA</name>
<evidence type="ECO:0000256" key="2">
    <source>
        <dbReference type="SAM" id="Phobius"/>
    </source>
</evidence>
<proteinExistence type="predicted"/>
<reference evidence="5" key="1">
    <citation type="submission" date="2025-08" db="UniProtKB">
        <authorList>
            <consortium name="RefSeq"/>
        </authorList>
    </citation>
    <scope>IDENTIFICATION</scope>
</reference>
<dbReference type="Gene3D" id="3.90.228.10">
    <property type="match status" value="1"/>
</dbReference>
<keyword evidence="2" id="KW-0812">Transmembrane</keyword>
<gene>
    <name evidence="5" type="primary">LOC101854343</name>
</gene>
<dbReference type="InterPro" id="IPR016181">
    <property type="entry name" value="Acyl_CoA_acyltransferase"/>
</dbReference>
<dbReference type="RefSeq" id="XP_012940202.1">
    <property type="nucleotide sequence ID" value="XM_013084748.2"/>
</dbReference>
<accession>A0ABM1A3P7</accession>
<protein>
    <submittedName>
        <fullName evidence="5">Uncharacterized protein LOC101854343 isoform X1</fullName>
    </submittedName>
</protein>
<evidence type="ECO:0000313" key="5">
    <source>
        <dbReference type="RefSeq" id="XP_012940202.1"/>
    </source>
</evidence>
<dbReference type="Gene3D" id="3.40.630.30">
    <property type="match status" value="1"/>
</dbReference>
<feature type="region of interest" description="Disordered" evidence="1">
    <location>
        <begin position="183"/>
        <end position="208"/>
    </location>
</feature>
<keyword evidence="2" id="KW-1133">Transmembrane helix</keyword>
<feature type="compositionally biased region" description="Basic and acidic residues" evidence="1">
    <location>
        <begin position="142"/>
        <end position="159"/>
    </location>
</feature>
<dbReference type="PROSITE" id="PS51186">
    <property type="entry name" value="GNAT"/>
    <property type="match status" value="1"/>
</dbReference>
<feature type="region of interest" description="Disordered" evidence="1">
    <location>
        <begin position="132"/>
        <end position="159"/>
    </location>
</feature>